<evidence type="ECO:0000256" key="4">
    <source>
        <dbReference type="ARBA" id="ARBA00022833"/>
    </source>
</evidence>
<dbReference type="PANTHER" id="PTHR22597:SF0">
    <property type="entry name" value="POLYCOMB PROTEIN SUZ12"/>
    <property type="match status" value="1"/>
</dbReference>
<dbReference type="GeneTree" id="ENSGT00390000012364"/>
<keyword evidence="5" id="KW-0156">Chromatin regulator</keyword>
<feature type="region of interest" description="Disordered" evidence="8">
    <location>
        <begin position="305"/>
        <end position="324"/>
    </location>
</feature>
<evidence type="ECO:0000259" key="9">
    <source>
        <dbReference type="Pfam" id="PF09733"/>
    </source>
</evidence>
<accession>A0A8D3C266</accession>
<proteinExistence type="inferred from homology"/>
<evidence type="ECO:0000256" key="7">
    <source>
        <dbReference type="ARBA" id="ARBA00023163"/>
    </source>
</evidence>
<dbReference type="InterPro" id="IPR057540">
    <property type="entry name" value="Znf_SUZ12"/>
</dbReference>
<keyword evidence="4" id="KW-0862">Zinc</keyword>
<dbReference type="Ensembl" id="ENSSMAT00000057021.1">
    <property type="protein sequence ID" value="ENSSMAP00000041374.1"/>
    <property type="gene ID" value="ENSSMAG00000014804.2"/>
</dbReference>
<dbReference type="GO" id="GO:0008270">
    <property type="term" value="F:zinc ion binding"/>
    <property type="evidence" value="ECO:0007669"/>
    <property type="project" value="UniProtKB-KW"/>
</dbReference>
<feature type="region of interest" description="Disordered" evidence="8">
    <location>
        <begin position="195"/>
        <end position="221"/>
    </location>
</feature>
<dbReference type="GO" id="GO:0006325">
    <property type="term" value="P:chromatin organization"/>
    <property type="evidence" value="ECO:0007669"/>
    <property type="project" value="UniProtKB-KW"/>
</dbReference>
<dbReference type="AlphaFoldDB" id="A0A8D3C266"/>
<name>A0A8D3C266_SCOMX</name>
<dbReference type="Pfam" id="PF09733">
    <property type="entry name" value="VEFS-Box"/>
    <property type="match status" value="1"/>
</dbReference>
<evidence type="ECO:0000256" key="2">
    <source>
        <dbReference type="ARBA" id="ARBA00022723"/>
    </source>
</evidence>
<dbReference type="GO" id="GO:0031490">
    <property type="term" value="F:chromatin DNA binding"/>
    <property type="evidence" value="ECO:0007669"/>
    <property type="project" value="TreeGrafter"/>
</dbReference>
<organism evidence="11 12">
    <name type="scientific">Scophthalmus maximus</name>
    <name type="common">Turbot</name>
    <name type="synonym">Psetta maxima</name>
    <dbReference type="NCBI Taxonomy" id="52904"/>
    <lineage>
        <taxon>Eukaryota</taxon>
        <taxon>Metazoa</taxon>
        <taxon>Chordata</taxon>
        <taxon>Craniata</taxon>
        <taxon>Vertebrata</taxon>
        <taxon>Euteleostomi</taxon>
        <taxon>Actinopterygii</taxon>
        <taxon>Neopterygii</taxon>
        <taxon>Teleostei</taxon>
        <taxon>Neoteleostei</taxon>
        <taxon>Acanthomorphata</taxon>
        <taxon>Carangaria</taxon>
        <taxon>Pleuronectiformes</taxon>
        <taxon>Pleuronectoidei</taxon>
        <taxon>Scophthalmidae</taxon>
        <taxon>Scophthalmus</taxon>
    </lineage>
</organism>
<dbReference type="GO" id="GO:0016586">
    <property type="term" value="C:RSC-type complex"/>
    <property type="evidence" value="ECO:0007669"/>
    <property type="project" value="TreeGrafter"/>
</dbReference>
<dbReference type="CDD" id="cd21551">
    <property type="entry name" value="VEFS-box_SUZ12"/>
    <property type="match status" value="1"/>
</dbReference>
<feature type="region of interest" description="Disordered" evidence="8">
    <location>
        <begin position="134"/>
        <end position="154"/>
    </location>
</feature>
<dbReference type="CDD" id="cd21740">
    <property type="entry name" value="C2_II_SUZ12"/>
    <property type="match status" value="1"/>
</dbReference>
<dbReference type="GO" id="GO:0035098">
    <property type="term" value="C:ESC/E(Z) complex"/>
    <property type="evidence" value="ECO:0007669"/>
    <property type="project" value="TreeGrafter"/>
</dbReference>
<evidence type="ECO:0000313" key="12">
    <source>
        <dbReference type="Proteomes" id="UP000694558"/>
    </source>
</evidence>
<comment type="similarity">
    <text evidence="1">Belongs to the VEFS (VRN2-EMF2-FIS2-SU(Z)12) family.</text>
</comment>
<evidence type="ECO:0000256" key="6">
    <source>
        <dbReference type="ARBA" id="ARBA00023015"/>
    </source>
</evidence>
<dbReference type="PANTHER" id="PTHR22597">
    <property type="entry name" value="POLYCOMB GROUP PROTEIN"/>
    <property type="match status" value="1"/>
</dbReference>
<feature type="compositionally biased region" description="Polar residues" evidence="8">
    <location>
        <begin position="309"/>
        <end position="321"/>
    </location>
</feature>
<reference evidence="11" key="2">
    <citation type="submission" date="2025-08" db="UniProtKB">
        <authorList>
            <consortium name="Ensembl"/>
        </authorList>
    </citation>
    <scope>IDENTIFICATION</scope>
</reference>
<dbReference type="Proteomes" id="UP000694558">
    <property type="component" value="Chromosome 8"/>
</dbReference>
<dbReference type="CDD" id="cd21750">
    <property type="entry name" value="ZnB-Zn_SUZ12"/>
    <property type="match status" value="1"/>
</dbReference>
<evidence type="ECO:0000313" key="11">
    <source>
        <dbReference type="Ensembl" id="ENSSMAP00000041374.1"/>
    </source>
</evidence>
<keyword evidence="2" id="KW-0479">Metal-binding</keyword>
<dbReference type="Pfam" id="PF23320">
    <property type="entry name" value="Zn_SUZ12"/>
    <property type="match status" value="1"/>
</dbReference>
<keyword evidence="6" id="KW-0805">Transcription regulation</keyword>
<evidence type="ECO:0000256" key="3">
    <source>
        <dbReference type="ARBA" id="ARBA00022771"/>
    </source>
</evidence>
<evidence type="ECO:0000256" key="5">
    <source>
        <dbReference type="ARBA" id="ARBA00022853"/>
    </source>
</evidence>
<dbReference type="InterPro" id="IPR019135">
    <property type="entry name" value="Polycomb_protein_VEFS-Box"/>
</dbReference>
<evidence type="ECO:0000259" key="10">
    <source>
        <dbReference type="Pfam" id="PF23320"/>
    </source>
</evidence>
<sequence length="633" mass="72356">MSGASCKANGAVYPASSAMMNSVKKPKMEQIQADRELFLQAFEKPTQIYRFLRTRNLIAPIFLHRTLTFMSHRNGRTNAKSLSSHLQLTFTGFFHKDEKPSQVSENEQNSVSLEVLLVKVCHKKRKDVSCPIKQVPTGKKQVPLNPDSNHTKPGSYPSLLVSSNEFEPSNSHMVKSYSLLFRVSCTGRRDANGLVNGEANENIDTPSRKKRTSSHREEGETTETYVAQMTVFDKNRRLQLLDGEYEVSMQGMEDSPVSKKQATWETILDGKRLPPFETFSQGPTLQFTLRWTVDASGKSTAPIAKPLATRNSDSSGPMETRTSNHRAALMKSVSTDIQTRKEQVLCEPRQKLRIFYQFLYNNNTRQQTEARDDLHCPWCTLNCSKLYSLLKHLKLSHSRFIFNYVPDPKGARIDVSINECYDGSYVGNPQDIHSQPGFAFSRNGPVKRTAVTHILVCRPKRTKPSLSEFLETEDGELEQQRTYVSGHNRLYFHSDSCMPLRPQEMDVDSEDERDPDWLREKTATQLDEFTDVNEGEKEVMKLWNLHVMKHGFIADNQMNQAIMFFVENRGAHIIRRNLCRNFLLHLVSMHDFNLVSTATIDRAMAPFWPALIIAQGKPGKLTFLNIFFFLRLN</sequence>
<evidence type="ECO:0000256" key="1">
    <source>
        <dbReference type="ARBA" id="ARBA00007416"/>
    </source>
</evidence>
<feature type="domain" description="Polycomb protein SUZ12-like zinc finger" evidence="10">
    <location>
        <begin position="353"/>
        <end position="420"/>
    </location>
</feature>
<evidence type="ECO:0000256" key="8">
    <source>
        <dbReference type="SAM" id="MobiDB-lite"/>
    </source>
</evidence>
<protein>
    <submittedName>
        <fullName evidence="11">SUZ12 polycomb repressive complex 2 subunit b</fullName>
    </submittedName>
</protein>
<keyword evidence="3" id="KW-0863">Zinc-finger</keyword>
<keyword evidence="7" id="KW-0804">Transcription</keyword>
<reference evidence="11" key="1">
    <citation type="submission" date="2023-05" db="EMBL/GenBank/DDBJ databases">
        <title>High-quality long-read genome of Scophthalmus maximus.</title>
        <authorList>
            <person name="Lien S."/>
            <person name="Martinez P."/>
        </authorList>
    </citation>
    <scope>NUCLEOTIDE SEQUENCE [LARGE SCALE GENOMIC DNA]</scope>
</reference>
<feature type="domain" description="Polycomb protein VEFS-Box" evidence="9">
    <location>
        <begin position="479"/>
        <end position="600"/>
    </location>
</feature>
<gene>
    <name evidence="11" type="primary">SUZ12</name>
</gene>